<accession>F5XZY3</accession>
<dbReference type="Proteomes" id="UP000008385">
    <property type="component" value="Chromosome"/>
</dbReference>
<dbReference type="eggNOG" id="COG3625">
    <property type="taxonomic scope" value="Bacteria"/>
</dbReference>
<evidence type="ECO:0000313" key="2">
    <source>
        <dbReference type="Proteomes" id="UP000008385"/>
    </source>
</evidence>
<dbReference type="PIRSF" id="PIRSF020680">
    <property type="entry name" value="PhnH"/>
    <property type="match status" value="1"/>
</dbReference>
<dbReference type="Pfam" id="PF05845">
    <property type="entry name" value="PhnH"/>
    <property type="match status" value="1"/>
</dbReference>
<dbReference type="GO" id="GO:0019634">
    <property type="term" value="P:organic phosphonate metabolic process"/>
    <property type="evidence" value="ECO:0007669"/>
    <property type="project" value="InterPro"/>
</dbReference>
<dbReference type="SUPFAM" id="SSF159709">
    <property type="entry name" value="PhnH-like"/>
    <property type="match status" value="1"/>
</dbReference>
<dbReference type="Gene3D" id="3.40.50.11310">
    <property type="entry name" value="Bacterial phosphonate metabolism protein PhnH"/>
    <property type="match status" value="1"/>
</dbReference>
<dbReference type="EMBL" id="CP000245">
    <property type="protein sequence ID" value="AEG93344.1"/>
    <property type="molecule type" value="Genomic_DNA"/>
</dbReference>
<name>F5XZY3_RAMTT</name>
<dbReference type="KEGG" id="rta:Rta_22470"/>
<dbReference type="AlphaFoldDB" id="F5XZY3"/>
<evidence type="ECO:0000313" key="1">
    <source>
        <dbReference type="EMBL" id="AEG93344.1"/>
    </source>
</evidence>
<keyword evidence="2" id="KW-1185">Reference proteome</keyword>
<sequence length="200" mass="21056">MSVEAAAPLPGLADPVRDAQRAFRAALEALSRPGRVHAVGAPIAGLALGPALSHLLLALADEDTPVWWQQPDAALQQWLRFHTGARVAASPREAAFAVVRDAQRLAALDGFTAGSLASPEGSCTLIVELPSLAGGPVLQAHGPGIRERQAIAPAGLPERFWAQWQANHAAFPQGVDVFFTCGDQVMGLPRTTRISRLEGV</sequence>
<dbReference type="STRING" id="365046.Rta_22470"/>
<dbReference type="RefSeq" id="WP_013901576.1">
    <property type="nucleotide sequence ID" value="NC_015677.1"/>
</dbReference>
<protein>
    <submittedName>
        <fullName evidence="1">Candidate PhnH protein</fullName>
    </submittedName>
</protein>
<gene>
    <name evidence="1" type="primary">phnH</name>
    <name evidence="1" type="ordered locus">Rta_22470</name>
</gene>
<reference evidence="1 2" key="2">
    <citation type="journal article" date="2011" name="PLoS ONE">
        <title>The Cyst-Dividing Bacterium Ramlibacter tataouinensis TTB310 Genome Reveals a Well-Stocked Toolbox for Adaptation to a Desert Environment.</title>
        <authorList>
            <person name="De Luca G."/>
            <person name="Barakat M."/>
            <person name="Ortet P."/>
            <person name="Fochesato S."/>
            <person name="Jourlin-Castelli C."/>
            <person name="Ansaldi M."/>
            <person name="Py B."/>
            <person name="Fichant G."/>
            <person name="Coutinho P.M."/>
            <person name="Voulhoux R."/>
            <person name="Bastien O."/>
            <person name="Marechal E."/>
            <person name="Henrissat B."/>
            <person name="Quentin Y."/>
            <person name="Noirot P."/>
            <person name="Filloux A."/>
            <person name="Mejean V."/>
            <person name="Dubow M.S."/>
            <person name="Barras F."/>
            <person name="Barbe V."/>
            <person name="Weissenbach J."/>
            <person name="Mihalcescu I."/>
            <person name="Vermeglio A."/>
            <person name="Achouak W."/>
            <person name="Heulin T."/>
        </authorList>
    </citation>
    <scope>NUCLEOTIDE SEQUENCE [LARGE SCALE GENOMIC DNA]</scope>
    <source>
        <strain evidence="2">ATCC BAA-407 / DSM 14655 / LMG 21543 / TTB310</strain>
    </source>
</reference>
<dbReference type="OrthoDB" id="9814509at2"/>
<reference evidence="2" key="1">
    <citation type="submission" date="2006-01" db="EMBL/GenBank/DDBJ databases">
        <title>Genome of the cyst-dividing bacterium Ramlibacter tataouinensis.</title>
        <authorList>
            <person name="Barakat M."/>
            <person name="Ortet P."/>
            <person name="De Luca G."/>
            <person name="Jourlin-Castelli C."/>
            <person name="Ansaldi M."/>
            <person name="Py B."/>
            <person name="Fichant G."/>
            <person name="Coutinho P."/>
            <person name="Voulhoux R."/>
            <person name="Bastien O."/>
            <person name="Roy S."/>
            <person name="Marechal E."/>
            <person name="Henrissat B."/>
            <person name="Quentin Y."/>
            <person name="Noirot P."/>
            <person name="Filloux A."/>
            <person name="Mejean V."/>
            <person name="DuBow M."/>
            <person name="Barras F."/>
            <person name="Heulin T."/>
        </authorList>
    </citation>
    <scope>NUCLEOTIDE SEQUENCE [LARGE SCALE GENOMIC DNA]</scope>
    <source>
        <strain evidence="2">ATCC BAA-407 / DSM 14655 / LMG 21543 / TTB310</strain>
    </source>
</reference>
<dbReference type="HOGENOM" id="CLU_115317_1_0_4"/>
<dbReference type="NCBIfam" id="TIGR03292">
    <property type="entry name" value="PhnH_redo"/>
    <property type="match status" value="1"/>
</dbReference>
<organism evidence="1 2">
    <name type="scientific">Ramlibacter tataouinensis (strain ATCC BAA-407 / DSM 14655 / LMG 21543 / TTB310)</name>
    <dbReference type="NCBI Taxonomy" id="365046"/>
    <lineage>
        <taxon>Bacteria</taxon>
        <taxon>Pseudomonadati</taxon>
        <taxon>Pseudomonadota</taxon>
        <taxon>Betaproteobacteria</taxon>
        <taxon>Burkholderiales</taxon>
        <taxon>Comamonadaceae</taxon>
        <taxon>Ramlibacter</taxon>
    </lineage>
</organism>
<dbReference type="InterPro" id="IPR038058">
    <property type="entry name" value="PhnH-like_sp"/>
</dbReference>
<proteinExistence type="predicted"/>
<dbReference type="InterPro" id="IPR008772">
    <property type="entry name" value="Phosphonate_metab_PhnH"/>
</dbReference>